<dbReference type="AlphaFoldDB" id="A0A835UJI6"/>
<name>A0A835UJI6_VANPL</name>
<proteinExistence type="predicted"/>
<reference evidence="1 2" key="1">
    <citation type="journal article" date="2020" name="Nat. Food">
        <title>A phased Vanilla planifolia genome enables genetic improvement of flavour and production.</title>
        <authorList>
            <person name="Hasing T."/>
            <person name="Tang H."/>
            <person name="Brym M."/>
            <person name="Khazi F."/>
            <person name="Huang T."/>
            <person name="Chambers A.H."/>
        </authorList>
    </citation>
    <scope>NUCLEOTIDE SEQUENCE [LARGE SCALE GENOMIC DNA]</scope>
    <source>
        <tissue evidence="1">Leaf</tissue>
    </source>
</reference>
<sequence>MSGAGWRGTARRVGLGSKFASEPGWEKEAVECLRVGYLCTARSLEKEAAMAAGVAVAGQARKHDAGDGRSLLANEKHYWQVRERPGSSLCACREFHFVSESS</sequence>
<dbReference type="Proteomes" id="UP000639772">
    <property type="component" value="Chromosome 10"/>
</dbReference>
<accession>A0A835UJI6</accession>
<comment type="caution">
    <text evidence="1">The sequence shown here is derived from an EMBL/GenBank/DDBJ whole genome shotgun (WGS) entry which is preliminary data.</text>
</comment>
<evidence type="ECO:0000313" key="2">
    <source>
        <dbReference type="Proteomes" id="UP000639772"/>
    </source>
</evidence>
<gene>
    <name evidence="1" type="ORF">HPP92_019653</name>
</gene>
<organism evidence="1 2">
    <name type="scientific">Vanilla planifolia</name>
    <name type="common">Vanilla</name>
    <dbReference type="NCBI Taxonomy" id="51239"/>
    <lineage>
        <taxon>Eukaryota</taxon>
        <taxon>Viridiplantae</taxon>
        <taxon>Streptophyta</taxon>
        <taxon>Embryophyta</taxon>
        <taxon>Tracheophyta</taxon>
        <taxon>Spermatophyta</taxon>
        <taxon>Magnoliopsida</taxon>
        <taxon>Liliopsida</taxon>
        <taxon>Asparagales</taxon>
        <taxon>Orchidaceae</taxon>
        <taxon>Vanilloideae</taxon>
        <taxon>Vanilleae</taxon>
        <taxon>Vanilla</taxon>
    </lineage>
</organism>
<dbReference type="EMBL" id="JADCNM010000010">
    <property type="protein sequence ID" value="KAG0465489.1"/>
    <property type="molecule type" value="Genomic_DNA"/>
</dbReference>
<protein>
    <submittedName>
        <fullName evidence="1">Uncharacterized protein</fullName>
    </submittedName>
</protein>
<evidence type="ECO:0000313" key="1">
    <source>
        <dbReference type="EMBL" id="KAG0465489.1"/>
    </source>
</evidence>